<dbReference type="GO" id="GO:0008270">
    <property type="term" value="F:zinc ion binding"/>
    <property type="evidence" value="ECO:0007669"/>
    <property type="project" value="UniProtKB-KW"/>
</dbReference>
<dbReference type="InterPro" id="IPR002004">
    <property type="entry name" value="PABP_HYD_C"/>
</dbReference>
<dbReference type="PROSITE" id="PS50030">
    <property type="entry name" value="UBA"/>
    <property type="match status" value="1"/>
</dbReference>
<dbReference type="PROSITE" id="PS50237">
    <property type="entry name" value="HECT"/>
    <property type="match status" value="1"/>
</dbReference>
<keyword evidence="6" id="KW-0963">Cytoplasm</keyword>
<evidence type="ECO:0000259" key="20">
    <source>
        <dbReference type="PROSITE" id="PS51157"/>
    </source>
</evidence>
<feature type="region of interest" description="Disordered" evidence="17">
    <location>
        <begin position="1520"/>
        <end position="1583"/>
    </location>
</feature>
<sequence>MSTSMHFVLYPLPATDDQINERLKDMSDKFNRGSNCCQNVFNPIKTVPVIDCIVSQTHIALLLEDGRICRVAYSVHSDRLDLSTTDNSKSSNVKGSLVSTVNSLGAPRLTARRGRVLRTSSTARGRGSSSVIMGNRPVVPAQYVPEDLVSQAQVVLQGKSRNLIIRELQRTNLDVNLAVNNLLSRDDEEAEDMDESQDSYLPSDDLMSLLDAGIHNDHPSVIIDADAVFPEDVFSYSSMRVRSSSNRLGRTTSNDRERDSSAPEREHMIRFGSERQYVSGNASSGPSSSRRWLEYALRDSASASDGSKSPGNANAVDGSSGSSRKRHDASQLNPFYISDQLEYWPSNDKKFIQIIGLYSELVAITNTGQLCQWKWSDSEPYRCQISDGIVLYHPKTLSLGLLNEKVSMIAGTCVRASAVTESTKIATWIDESISPICAKLEHSAQTFMEFQHGEKIVSLHVCSLYTCVKLESGSVYWWGIAPYSHRKKMWEKLQAKAKKMRSTNPTGSEIVTGAQVCLKNSPFYNSGAIGFTTAGGIPKVGMLLSAAWNISDSCLFKVLGPQDLRKLGITGPVLPISSSSKSEPLKEQPPSPSFSKPCQERIEMPPPPSPASSTCSEPGASPLPKRSKRLTNTSTVKEEEKKDEDSWNLKDVVFIEDNKSNPIGRVIKIDGAYAAVRFQSKDCSDVTDVNAVLQECRLLRRDELQLVKGSSPRVPDCFQKLPKKVNIPDNTQIVKMTVSNQGIHAIVRNGNKLSYLIYSVTSGKVEQDFIFPTDPQSFLGQDQSLIALYCHGENETITLVRDGNGALYPLAKNCTDSIKDPITLDMAPAQAVGIGISPVKDCAPNQKNQIAVIVLALENQMLTPAILRSDPDFVRLTLASLEKESINQQVVASERIDGNRNILHTAVSACFPTTNKSSSESTNDEPNPDALDLLNTNSSRNVSLHDVMVRSKNSAIRSPGSAERDNRDSNTEGSDSEMSSSPATSMPILNWTQDPPSSNEQPFYDHNDQKATALSVLWILTESQVLKPFLKELMCAKDSQGCTPFMLAVCGRAYSAALHLFAVAQRISKELINDSETQKKILMSMIYPRGSNPDDNPLHVICCNDTCSFTWTGAEHINQDIFECKTCGLTGSLCCCTECARVCHKGHDCKLKRTSPTAYCDCWEKCKCKALIAGNQTARHQLFKKLLAETDLVTLPNSRRENLLLFLVQTVGRQSVEQRQYRPLRPRSTLTRKTPDLVGTAETDMPDHDLKPPRFASRALDKVLDDWNAVKSMVLSGYHGNNQNIVNLASNSCKSTVTYPAAEEQAFLVSQNGTALLDKFTHCLLVKVGVEMLDTLLTTIIRELQKRNSPNIKDAQIVARRFVRSVARIGVILCIELTPSSYQNLNISSTAIWKQSQTSSQLQKCKRVFQALLPYAIEELCEIADSLIAPVRLGVARPTAPFPLLSSILDAIHGSEELLSVDPILSQNGVQSIVSDSIVDSAVLNSVSEERRNDVQNGSSLVNSSVGADVVVGSVDDDVVDVVEGPDDGDHDGSEHDDVAESQENAHEESDSDSDSNLDDASYQSNVDNASAQRSATTGATAGSDAGVASLAYFSEDESADSSNAEDEEESEAAETEPDTEELAFIDEALERRGNNTVGASSNAPVASSSANNSSQGVRNNLAQHLQWALRHRELTSGATSASASATSGNRITPGTISGSTGLIHIDPTPMRRSTTAVAPLPSTNGSSESVSMATTAVSLARAFSIVVRQIASLLPTIHCLGDKNPVTPFSCITITHADSVNLLNYLENRLRPTWDWLITVMDSTEGQLRFGCALTNTSSGTGSITSFPGQVSHVNRQSSSRRSEDRLSQTIESRNGGSSRRSGITSSRFTSSLDGNYARRDFLSYAMSLMRAHNNEHFDSLPVLDVASLKHVAYVFDSLIYYMRAGNDGINATPKIIDSQRDEWPQDSENEADEADEDMPPYPTSHNDITMDEDSIINPSSGTSSAKERKHPFFQRSSSTLFLGCPPPDPFATPLSEALPLAEQPHLLQPTARREELFAVPRPSPSNAPDSDQELLDSLPSRISLSDRYDTTCNRKADEQFNIANSNESGMDVANQSTSISGTSRSQSVIADATQNRSPIIVSGPSLSTSNKSSVIVHAASIKSANSSNLSSNKSNQENSDKNLSQKGDSSGINKKQVSLIGNMVQHDILLGRWRLALELFGRVFVDDVGVEPGSIISELGGFPVKEAKFRRDMERRRNSQQRDISFSKMERERNALIQQTFKELNTMYNNFSRRVSHTTPMLAVARVKVTFKDEPGEGSGVARSFYTAFAEAILSNEKLPSLDCCQGGNRSLQYNLIQRLKSKEREREQQRRAYQSHRSSQSRDSGSNSRELSDRESQSQLRYEAPPFVMPGEQQPHSQQSNGSVNLNELLSPHRQQLGVRLYSRVAQLRPSLAAKITGMLLELSPSQLLNLFSSEETLRNKVDEAVDIILSHSREGNVNAGDNLLELDVFNSRSGGTSSKGQSVPRSSDIEEDDDVEDNAPLFYQPGKRGFYSPRQGKCTTERLNAFRNVGRILGLCLLQNELCPIFFNRHVIKYILRRPVAWHDLAFFDPVLYESLRQLIVDAETVKDSDSMFAALDLRFSIDLCVEEGGGQVDLIPNGRNIEVTPQNVYVYVRRYALYRMIKSQERALSYLRQGIFDVLPNSALEGLTAEDFRLLLNGVGEINVQQLISYTTFNDESGDGSDHLTYFKRWLWSIIEKMSVQEKQDLVYFWTGSPALPASEEGFQPMPSITIRPADDQHLPTANTCISRLYIPLYSSKATLRSKLLMAIKTKNFGFV</sequence>
<comment type="catalytic activity">
    <reaction evidence="1">
        <text>S-ubiquitinyl-[E2 ubiquitin-conjugating enzyme]-L-cysteine + [acceptor protein]-L-lysine = [E2 ubiquitin-conjugating enzyme]-L-cysteine + N(6)-ubiquitinyl-[acceptor protein]-L-lysine.</text>
        <dbReference type="EC" id="2.3.2.26"/>
    </reaction>
</comment>
<gene>
    <name evidence="22" type="ORF">B4U79_01741</name>
</gene>
<feature type="compositionally biased region" description="Polar residues" evidence="17">
    <location>
        <begin position="971"/>
        <end position="984"/>
    </location>
</feature>
<evidence type="ECO:0000256" key="12">
    <source>
        <dbReference type="ARBA" id="ARBA00022833"/>
    </source>
</evidence>
<dbReference type="Gene3D" id="1.10.1900.10">
    <property type="entry name" value="c-terminal domain of poly(a) binding protein"/>
    <property type="match status" value="1"/>
</dbReference>
<feature type="compositionally biased region" description="Basic and acidic residues" evidence="17">
    <location>
        <begin position="1531"/>
        <end position="1549"/>
    </location>
</feature>
<comment type="caution">
    <text evidence="22">The sequence shown here is derived from an EMBL/GenBank/DDBJ whole genome shotgun (WGS) entry which is preliminary data.</text>
</comment>
<feature type="compositionally biased region" description="Low complexity" evidence="17">
    <location>
        <begin position="1679"/>
        <end position="1689"/>
    </location>
</feature>
<evidence type="ECO:0000256" key="13">
    <source>
        <dbReference type="ARBA" id="ARBA00023242"/>
    </source>
</evidence>
<feature type="domain" description="UBA" evidence="18">
    <location>
        <begin position="143"/>
        <end position="185"/>
    </location>
</feature>
<feature type="region of interest" description="Disordered" evidence="17">
    <location>
        <begin position="575"/>
        <end position="642"/>
    </location>
</feature>
<dbReference type="OrthoDB" id="298098at2759"/>
<feature type="compositionally biased region" description="Polar residues" evidence="17">
    <location>
        <begin position="2163"/>
        <end position="2174"/>
    </location>
</feature>
<feature type="active site" description="Glycyl thioester intermediate" evidence="15">
    <location>
        <position position="2790"/>
    </location>
</feature>
<dbReference type="InterPro" id="IPR024725">
    <property type="entry name" value="UBR5_UBA"/>
</dbReference>
<feature type="compositionally biased region" description="Low complexity" evidence="17">
    <location>
        <begin position="2358"/>
        <end position="2372"/>
    </location>
</feature>
<dbReference type="Gene3D" id="3.90.1750.10">
    <property type="entry name" value="Hect, E3 ligase catalytic domains"/>
    <property type="match status" value="1"/>
</dbReference>
<keyword evidence="13" id="KW-0539">Nucleus</keyword>
<comment type="subcellular location">
    <subcellularLocation>
        <location evidence="3">Cytoplasm</location>
    </subcellularLocation>
    <subcellularLocation>
        <location evidence="2">Nucleus</location>
    </subcellularLocation>
</comment>
<dbReference type="CDD" id="cd19675">
    <property type="entry name" value="UBR-box_UBR5"/>
    <property type="match status" value="1"/>
</dbReference>
<protein>
    <recommendedName>
        <fullName evidence="5">HECT-type E3 ubiquitin transferase</fullName>
        <ecNumber evidence="5">2.3.2.26</ecNumber>
    </recommendedName>
</protein>
<reference evidence="22 23" key="1">
    <citation type="journal article" date="2018" name="Gigascience">
        <title>Genomes of trombidid mites reveal novel predicted allergens and laterally-transferred genes associated with secondary metabolism.</title>
        <authorList>
            <person name="Dong X."/>
            <person name="Chaisiri K."/>
            <person name="Xia D."/>
            <person name="Armstrong S.D."/>
            <person name="Fang Y."/>
            <person name="Donnelly M.J."/>
            <person name="Kadowaki T."/>
            <person name="McGarry J.W."/>
            <person name="Darby A.C."/>
            <person name="Makepeace B.L."/>
        </authorList>
    </citation>
    <scope>NUCLEOTIDE SEQUENCE [LARGE SCALE GENOMIC DNA]</scope>
    <source>
        <strain evidence="22">UoL-WK</strain>
    </source>
</reference>
<dbReference type="Pfam" id="PF00632">
    <property type="entry name" value="HECT"/>
    <property type="match status" value="1"/>
</dbReference>
<feature type="domain" description="UBR-type" evidence="20">
    <location>
        <begin position="1105"/>
        <end position="1173"/>
    </location>
</feature>
<evidence type="ECO:0000256" key="17">
    <source>
        <dbReference type="SAM" id="MobiDB-lite"/>
    </source>
</evidence>
<evidence type="ECO:0000259" key="19">
    <source>
        <dbReference type="PROSITE" id="PS50237"/>
    </source>
</evidence>
<feature type="region of interest" description="Disordered" evidence="17">
    <location>
        <begin position="1679"/>
        <end position="1730"/>
    </location>
</feature>
<evidence type="ECO:0000256" key="3">
    <source>
        <dbReference type="ARBA" id="ARBA00004496"/>
    </source>
</evidence>
<dbReference type="InterPro" id="IPR003126">
    <property type="entry name" value="Znf_UBR"/>
</dbReference>
<feature type="compositionally biased region" description="Acidic residues" evidence="17">
    <location>
        <begin position="1946"/>
        <end position="1960"/>
    </location>
</feature>
<feature type="compositionally biased region" description="Acidic residues" evidence="17">
    <location>
        <begin position="1520"/>
        <end position="1530"/>
    </location>
</feature>
<feature type="compositionally biased region" description="Low complexity" evidence="17">
    <location>
        <begin position="2097"/>
        <end position="2109"/>
    </location>
</feature>
<dbReference type="InterPro" id="IPR047503">
    <property type="entry name" value="UBR-box_UBR5"/>
</dbReference>
<dbReference type="GO" id="GO:0043130">
    <property type="term" value="F:ubiquitin binding"/>
    <property type="evidence" value="ECO:0007669"/>
    <property type="project" value="InterPro"/>
</dbReference>
<feature type="compositionally biased region" description="Low complexity" evidence="17">
    <location>
        <begin position="2147"/>
        <end position="2159"/>
    </location>
</feature>
<keyword evidence="10" id="KW-0863">Zinc-finger</keyword>
<feature type="compositionally biased region" description="Low complexity" evidence="17">
    <location>
        <begin position="1640"/>
        <end position="1655"/>
    </location>
</feature>
<dbReference type="InterPro" id="IPR000569">
    <property type="entry name" value="HECT_dom"/>
</dbReference>
<dbReference type="SUPFAM" id="SSF50985">
    <property type="entry name" value="RCC1/BLIP-II"/>
    <property type="match status" value="1"/>
</dbReference>
<feature type="domain" description="HECT" evidence="19">
    <location>
        <begin position="2457"/>
        <end position="2821"/>
    </location>
</feature>
<dbReference type="PROSITE" id="PS51309">
    <property type="entry name" value="PABC"/>
    <property type="match status" value="1"/>
</dbReference>
<dbReference type="EMBL" id="NCKU01002473">
    <property type="protein sequence ID" value="RWS09512.1"/>
    <property type="molecule type" value="Genomic_DNA"/>
</dbReference>
<evidence type="ECO:0000256" key="2">
    <source>
        <dbReference type="ARBA" id="ARBA00004123"/>
    </source>
</evidence>
<dbReference type="Gene3D" id="1.10.8.10">
    <property type="entry name" value="DNA helicase RuvA subunit, C-terminal domain"/>
    <property type="match status" value="1"/>
</dbReference>
<feature type="region of interest" description="Disordered" evidence="17">
    <location>
        <begin position="2497"/>
        <end position="2518"/>
    </location>
</feature>
<dbReference type="InterPro" id="IPR009091">
    <property type="entry name" value="RCC1/BLIP-II"/>
</dbReference>
<feature type="compositionally biased region" description="Polar residues" evidence="17">
    <location>
        <begin position="301"/>
        <end position="322"/>
    </location>
</feature>
<feature type="region of interest" description="Disordered" evidence="17">
    <location>
        <begin position="1825"/>
        <end position="1868"/>
    </location>
</feature>
<evidence type="ECO:0000256" key="5">
    <source>
        <dbReference type="ARBA" id="ARBA00012485"/>
    </source>
</evidence>
<feature type="region of interest" description="Disordered" evidence="17">
    <location>
        <begin position="912"/>
        <end position="1005"/>
    </location>
</feature>
<keyword evidence="11 15" id="KW-0833">Ubl conjugation pathway</keyword>
<evidence type="ECO:0000256" key="10">
    <source>
        <dbReference type="ARBA" id="ARBA00022771"/>
    </source>
</evidence>
<dbReference type="SUPFAM" id="SSF56204">
    <property type="entry name" value="Hect, E3 ligase catalytic domain"/>
    <property type="match status" value="1"/>
</dbReference>
<proteinExistence type="inferred from homology"/>
<accession>A0A3S3PWL2</accession>
<dbReference type="GO" id="GO:0090263">
    <property type="term" value="P:positive regulation of canonical Wnt signaling pathway"/>
    <property type="evidence" value="ECO:0007669"/>
    <property type="project" value="TreeGrafter"/>
</dbReference>
<dbReference type="SUPFAM" id="SSF63570">
    <property type="entry name" value="PABC (PABP) domain"/>
    <property type="match status" value="1"/>
</dbReference>
<dbReference type="GO" id="GO:0003723">
    <property type="term" value="F:RNA binding"/>
    <property type="evidence" value="ECO:0007669"/>
    <property type="project" value="InterPro"/>
</dbReference>
<feature type="region of interest" description="Disordered" evidence="17">
    <location>
        <begin position="301"/>
        <end position="327"/>
    </location>
</feature>
<evidence type="ECO:0000313" key="23">
    <source>
        <dbReference type="Proteomes" id="UP000285301"/>
    </source>
</evidence>
<dbReference type="SMART" id="SM00119">
    <property type="entry name" value="HECTc"/>
    <property type="match status" value="1"/>
</dbReference>
<dbReference type="Pfam" id="PF11547">
    <property type="entry name" value="E3_UbLigase_EDD"/>
    <property type="match status" value="1"/>
</dbReference>
<evidence type="ECO:0000256" key="14">
    <source>
        <dbReference type="ARBA" id="ARBA00061431"/>
    </source>
</evidence>
<feature type="compositionally biased region" description="Low complexity" evidence="17">
    <location>
        <begin position="1570"/>
        <end position="1583"/>
    </location>
</feature>
<comment type="pathway">
    <text evidence="4">Protein modification; protein ubiquitination.</text>
</comment>
<feature type="region of interest" description="Disordered" evidence="17">
    <location>
        <begin position="2343"/>
        <end position="2382"/>
    </location>
</feature>
<dbReference type="FunFam" id="3.30.2410.10:FF:000008">
    <property type="entry name" value="Putative E3 ubiquitin-protein ligase UBR5"/>
    <property type="match status" value="1"/>
</dbReference>
<evidence type="ECO:0000256" key="4">
    <source>
        <dbReference type="ARBA" id="ARBA00004906"/>
    </source>
</evidence>
<evidence type="ECO:0000259" key="18">
    <source>
        <dbReference type="PROSITE" id="PS50030"/>
    </source>
</evidence>
<feature type="region of interest" description="Disordered" evidence="17">
    <location>
        <begin position="1939"/>
        <end position="1992"/>
    </location>
</feature>
<feature type="compositionally biased region" description="Polar residues" evidence="17">
    <location>
        <begin position="912"/>
        <end position="921"/>
    </location>
</feature>
<feature type="region of interest" description="Disordered" evidence="17">
    <location>
        <begin position="1596"/>
        <end position="1621"/>
    </location>
</feature>
<dbReference type="Gene3D" id="3.30.2410.10">
    <property type="entry name" value="Hect, E3 ligase catalytic domain"/>
    <property type="match status" value="1"/>
</dbReference>
<dbReference type="GO" id="GO:0034450">
    <property type="term" value="F:ubiquitin-ubiquitin ligase activity"/>
    <property type="evidence" value="ECO:0007669"/>
    <property type="project" value="TreeGrafter"/>
</dbReference>
<dbReference type="InterPro" id="IPR015940">
    <property type="entry name" value="UBA"/>
</dbReference>
<feature type="compositionally biased region" description="Basic and acidic residues" evidence="17">
    <location>
        <begin position="2343"/>
        <end position="2353"/>
    </location>
</feature>
<dbReference type="PROSITE" id="PS51157">
    <property type="entry name" value="ZF_UBR"/>
    <property type="match status" value="1"/>
</dbReference>
<dbReference type="EC" id="2.3.2.26" evidence="5"/>
<keyword evidence="8" id="KW-0808">Transferase</keyword>
<name>A0A3S3PWL2_9ACAR</name>
<evidence type="ECO:0000256" key="16">
    <source>
        <dbReference type="PROSITE-ProRule" id="PRU00508"/>
    </source>
</evidence>
<dbReference type="InterPro" id="IPR035983">
    <property type="entry name" value="Hect_E3_ubiquitin_ligase"/>
</dbReference>
<feature type="compositionally biased region" description="Low complexity" evidence="17">
    <location>
        <begin position="1854"/>
        <end position="1868"/>
    </location>
</feature>
<evidence type="ECO:0000256" key="6">
    <source>
        <dbReference type="ARBA" id="ARBA00022490"/>
    </source>
</evidence>
<feature type="zinc finger region" description="UBR-type" evidence="16">
    <location>
        <begin position="1105"/>
        <end position="1173"/>
    </location>
</feature>
<evidence type="ECO:0000256" key="1">
    <source>
        <dbReference type="ARBA" id="ARBA00000885"/>
    </source>
</evidence>
<feature type="compositionally biased region" description="Polar residues" evidence="17">
    <location>
        <begin position="1828"/>
        <end position="1841"/>
    </location>
</feature>
<feature type="region of interest" description="Disordered" evidence="17">
    <location>
        <begin position="2086"/>
        <end position="2113"/>
    </location>
</feature>
<evidence type="ECO:0000259" key="21">
    <source>
        <dbReference type="PROSITE" id="PS51309"/>
    </source>
</evidence>
<feature type="compositionally biased region" description="Polar residues" evidence="17">
    <location>
        <begin position="2497"/>
        <end position="2509"/>
    </location>
</feature>
<dbReference type="STRING" id="1965070.A0A3S3PWL2"/>
<feature type="compositionally biased region" description="Polar residues" evidence="17">
    <location>
        <begin position="1690"/>
        <end position="1701"/>
    </location>
</feature>
<dbReference type="GO" id="GO:0000209">
    <property type="term" value="P:protein polyubiquitination"/>
    <property type="evidence" value="ECO:0007669"/>
    <property type="project" value="TreeGrafter"/>
</dbReference>
<dbReference type="Gene3D" id="3.30.2160.10">
    <property type="entry name" value="Hect, E3 ligase catalytic domain"/>
    <property type="match status" value="1"/>
</dbReference>
<feature type="compositionally biased region" description="Polar residues" evidence="17">
    <location>
        <begin position="1712"/>
        <end position="1730"/>
    </location>
</feature>
<feature type="domain" description="PABC" evidence="21">
    <location>
        <begin position="2400"/>
        <end position="2477"/>
    </location>
</feature>
<dbReference type="FunFam" id="1.10.8.10:FF:000009">
    <property type="entry name" value="Putative E3 ubiquitin-protein ligase UBR5"/>
    <property type="match status" value="1"/>
</dbReference>
<dbReference type="SMART" id="SM00396">
    <property type="entry name" value="ZnF_UBR1"/>
    <property type="match status" value="1"/>
</dbReference>
<keyword evidence="7" id="KW-0597">Phosphoprotein</keyword>
<dbReference type="InterPro" id="IPR036053">
    <property type="entry name" value="PABP-dom"/>
</dbReference>
<keyword evidence="12" id="KW-0862">Zinc</keyword>
<keyword evidence="23" id="KW-1185">Reference proteome</keyword>
<evidence type="ECO:0000256" key="7">
    <source>
        <dbReference type="ARBA" id="ARBA00022553"/>
    </source>
</evidence>
<feature type="region of interest" description="Disordered" evidence="17">
    <location>
        <begin position="1635"/>
        <end position="1658"/>
    </location>
</feature>
<dbReference type="FunFam" id="3.30.2160.10:FF:000006">
    <property type="entry name" value="E3 ubiquitin-protein ligase UBR5 isoform X2"/>
    <property type="match status" value="1"/>
</dbReference>
<evidence type="ECO:0000256" key="9">
    <source>
        <dbReference type="ARBA" id="ARBA00022723"/>
    </source>
</evidence>
<dbReference type="CDD" id="cd14423">
    <property type="entry name" value="CUE_UBR5"/>
    <property type="match status" value="1"/>
</dbReference>
<feature type="region of interest" description="Disordered" evidence="17">
    <location>
        <begin position="240"/>
        <end position="265"/>
    </location>
</feature>
<evidence type="ECO:0000256" key="11">
    <source>
        <dbReference type="ARBA" id="ARBA00022786"/>
    </source>
</evidence>
<keyword evidence="9" id="KW-0479">Metal-binding</keyword>
<comment type="similarity">
    <text evidence="14">Belongs to the UBR5 family.</text>
</comment>
<dbReference type="GO" id="GO:0005634">
    <property type="term" value="C:nucleus"/>
    <property type="evidence" value="ECO:0007669"/>
    <property type="project" value="UniProtKB-SubCell"/>
</dbReference>
<feature type="compositionally biased region" description="Basic and acidic residues" evidence="17">
    <location>
        <begin position="253"/>
        <end position="265"/>
    </location>
</feature>
<dbReference type="SMART" id="SM00517">
    <property type="entry name" value="PolyA"/>
    <property type="match status" value="1"/>
</dbReference>
<dbReference type="GO" id="GO:0005737">
    <property type="term" value="C:cytoplasm"/>
    <property type="evidence" value="ECO:0007669"/>
    <property type="project" value="UniProtKB-SubCell"/>
</dbReference>
<evidence type="ECO:0000256" key="8">
    <source>
        <dbReference type="ARBA" id="ARBA00022679"/>
    </source>
</evidence>
<dbReference type="PANTHER" id="PTHR46276:SF1">
    <property type="entry name" value="E3 UBIQUITIN-PROTEIN LIGASE UBR5"/>
    <property type="match status" value="1"/>
</dbReference>
<evidence type="ECO:0000256" key="15">
    <source>
        <dbReference type="PROSITE-ProRule" id="PRU00104"/>
    </source>
</evidence>
<dbReference type="Proteomes" id="UP000285301">
    <property type="component" value="Unassembled WGS sequence"/>
</dbReference>
<feature type="compositionally biased region" description="Polar residues" evidence="17">
    <location>
        <begin position="990"/>
        <end position="1001"/>
    </location>
</feature>
<evidence type="ECO:0000313" key="22">
    <source>
        <dbReference type="EMBL" id="RWS09512.1"/>
    </source>
</evidence>
<feature type="region of interest" description="Disordered" evidence="17">
    <location>
        <begin position="2147"/>
        <end position="2174"/>
    </location>
</feature>
<dbReference type="PANTHER" id="PTHR46276">
    <property type="entry name" value="E3 UBIQUITIN-PROTEIN LIGASE UBR5"/>
    <property type="match status" value="1"/>
</dbReference>
<dbReference type="Pfam" id="PF00658">
    <property type="entry name" value="MLLE"/>
    <property type="match status" value="1"/>
</dbReference>
<organism evidence="22 23">
    <name type="scientific">Dinothrombium tinctorium</name>
    <dbReference type="NCBI Taxonomy" id="1965070"/>
    <lineage>
        <taxon>Eukaryota</taxon>
        <taxon>Metazoa</taxon>
        <taxon>Ecdysozoa</taxon>
        <taxon>Arthropoda</taxon>
        <taxon>Chelicerata</taxon>
        <taxon>Arachnida</taxon>
        <taxon>Acari</taxon>
        <taxon>Acariformes</taxon>
        <taxon>Trombidiformes</taxon>
        <taxon>Prostigmata</taxon>
        <taxon>Anystina</taxon>
        <taxon>Parasitengona</taxon>
        <taxon>Trombidioidea</taxon>
        <taxon>Trombidiidae</taxon>
        <taxon>Dinothrombium</taxon>
    </lineage>
</organism>